<dbReference type="RefSeq" id="WP_103314084.1">
    <property type="nucleotide sequence ID" value="NZ_PPPD01000003.1"/>
</dbReference>
<feature type="compositionally biased region" description="Low complexity" evidence="1">
    <location>
        <begin position="22"/>
        <end position="37"/>
    </location>
</feature>
<feature type="region of interest" description="Disordered" evidence="1">
    <location>
        <begin position="1"/>
        <end position="39"/>
    </location>
</feature>
<evidence type="ECO:0000313" key="2">
    <source>
        <dbReference type="EMBL" id="PNY79570.1"/>
    </source>
</evidence>
<proteinExistence type="predicted"/>
<accession>A0A2K3UST4</accession>
<dbReference type="Proteomes" id="UP000236379">
    <property type="component" value="Unassembled WGS sequence"/>
</dbReference>
<dbReference type="EMBL" id="PPPD01000003">
    <property type="protein sequence ID" value="PNY79570.1"/>
    <property type="molecule type" value="Genomic_DNA"/>
</dbReference>
<evidence type="ECO:0000313" key="3">
    <source>
        <dbReference type="Proteomes" id="UP000236379"/>
    </source>
</evidence>
<comment type="caution">
    <text evidence="2">The sequence shown here is derived from an EMBL/GenBank/DDBJ whole genome shotgun (WGS) entry which is preliminary data.</text>
</comment>
<keyword evidence="3" id="KW-1185">Reference proteome</keyword>
<reference evidence="2 3" key="1">
    <citation type="submission" date="2018-01" db="EMBL/GenBank/DDBJ databases">
        <title>Deinococcus koreensis sp. nov., a radiation-resistant bacterium isolated from river water.</title>
        <authorList>
            <person name="Choi A."/>
        </authorList>
    </citation>
    <scope>NUCLEOTIDE SEQUENCE [LARGE SCALE GENOMIC DNA]</scope>
    <source>
        <strain evidence="2 3">SJW1-2</strain>
    </source>
</reference>
<protein>
    <submittedName>
        <fullName evidence="2">Uncharacterized protein</fullName>
    </submittedName>
</protein>
<name>A0A2K3UST4_9DEIO</name>
<dbReference type="AlphaFoldDB" id="A0A2K3UST4"/>
<gene>
    <name evidence="2" type="ORF">CVO96_19290</name>
</gene>
<sequence length="83" mass="9084">MTTEPLSRPAAERPWPATPTGVQAPVDQQAAAPPADATSPELVTLVRSLLQTCAELRQRVDDLELTERLRARRSPPHSLGIDY</sequence>
<organism evidence="2 3">
    <name type="scientific">Deinococcus koreensis</name>
    <dbReference type="NCBI Taxonomy" id="2054903"/>
    <lineage>
        <taxon>Bacteria</taxon>
        <taxon>Thermotogati</taxon>
        <taxon>Deinococcota</taxon>
        <taxon>Deinococci</taxon>
        <taxon>Deinococcales</taxon>
        <taxon>Deinococcaceae</taxon>
        <taxon>Deinococcus</taxon>
    </lineage>
</organism>
<evidence type="ECO:0000256" key="1">
    <source>
        <dbReference type="SAM" id="MobiDB-lite"/>
    </source>
</evidence>